<dbReference type="PANTHER" id="PTHR35174:SF3">
    <property type="entry name" value="BLL7171 PROTEIN"/>
    <property type="match status" value="1"/>
</dbReference>
<accession>A0A6V8KRE5</accession>
<comment type="similarity">
    <text evidence="1">Belongs to the YciI family.</text>
</comment>
<evidence type="ECO:0000313" key="4">
    <source>
        <dbReference type="Proteomes" id="UP000482800"/>
    </source>
</evidence>
<dbReference type="Proteomes" id="UP000482800">
    <property type="component" value="Unassembled WGS sequence"/>
</dbReference>
<dbReference type="InterPro" id="IPR005545">
    <property type="entry name" value="YCII"/>
</dbReference>
<gene>
    <name evidence="3" type="ORF">Phou_085860</name>
</gene>
<dbReference type="PANTHER" id="PTHR35174">
    <property type="entry name" value="BLL7171 PROTEIN-RELATED"/>
    <property type="match status" value="1"/>
</dbReference>
<organism evidence="3 4">
    <name type="scientific">Phytohabitans houttuyneae</name>
    <dbReference type="NCBI Taxonomy" id="1076126"/>
    <lineage>
        <taxon>Bacteria</taxon>
        <taxon>Bacillati</taxon>
        <taxon>Actinomycetota</taxon>
        <taxon>Actinomycetes</taxon>
        <taxon>Micromonosporales</taxon>
        <taxon>Micromonosporaceae</taxon>
    </lineage>
</organism>
<dbReference type="RefSeq" id="WP_173068154.1">
    <property type="nucleotide sequence ID" value="NZ_BAABGO010000040.1"/>
</dbReference>
<sequence>MRYVMLISVDEEGWGADEEKTQSVYQEIFAWYDKWHAAGKVVDGGAQLDSVRKAKTISRGTDGRPVVTDGPFLELKEVIAGIINLDCDDLDEAVAIASTWPAIAPFDEKVEVRPIIQRED</sequence>
<dbReference type="EMBL" id="BLPF01000003">
    <property type="protein sequence ID" value="GFJ84406.1"/>
    <property type="molecule type" value="Genomic_DNA"/>
</dbReference>
<reference evidence="3 4" key="1">
    <citation type="submission" date="2020-03" db="EMBL/GenBank/DDBJ databases">
        <title>Whole genome shotgun sequence of Phytohabitans houttuyneae NBRC 108639.</title>
        <authorList>
            <person name="Komaki H."/>
            <person name="Tamura T."/>
        </authorList>
    </citation>
    <scope>NUCLEOTIDE SEQUENCE [LARGE SCALE GENOMIC DNA]</scope>
    <source>
        <strain evidence="3 4">NBRC 108639</strain>
    </source>
</reference>
<dbReference type="AlphaFoldDB" id="A0A6V8KRE5"/>
<reference evidence="3 4" key="2">
    <citation type="submission" date="2020-03" db="EMBL/GenBank/DDBJ databases">
        <authorList>
            <person name="Ichikawa N."/>
            <person name="Kimura A."/>
            <person name="Kitahashi Y."/>
            <person name="Uohara A."/>
        </authorList>
    </citation>
    <scope>NUCLEOTIDE SEQUENCE [LARGE SCALE GENOMIC DNA]</scope>
    <source>
        <strain evidence="3 4">NBRC 108639</strain>
    </source>
</reference>
<comment type="caution">
    <text evidence="3">The sequence shown here is derived from an EMBL/GenBank/DDBJ whole genome shotgun (WGS) entry which is preliminary data.</text>
</comment>
<name>A0A6V8KRE5_9ACTN</name>
<dbReference type="Pfam" id="PF03795">
    <property type="entry name" value="YCII"/>
    <property type="match status" value="1"/>
</dbReference>
<evidence type="ECO:0000313" key="3">
    <source>
        <dbReference type="EMBL" id="GFJ84406.1"/>
    </source>
</evidence>
<dbReference type="InterPro" id="IPR011008">
    <property type="entry name" value="Dimeric_a/b-barrel"/>
</dbReference>
<dbReference type="SUPFAM" id="SSF54909">
    <property type="entry name" value="Dimeric alpha+beta barrel"/>
    <property type="match status" value="1"/>
</dbReference>
<dbReference type="Gene3D" id="3.30.70.1060">
    <property type="entry name" value="Dimeric alpha+beta barrel"/>
    <property type="match status" value="1"/>
</dbReference>
<feature type="domain" description="YCII-related" evidence="2">
    <location>
        <begin position="1"/>
        <end position="116"/>
    </location>
</feature>
<keyword evidence="4" id="KW-1185">Reference proteome</keyword>
<proteinExistence type="inferred from homology"/>
<evidence type="ECO:0000259" key="2">
    <source>
        <dbReference type="Pfam" id="PF03795"/>
    </source>
</evidence>
<protein>
    <submittedName>
        <fullName evidence="3">Transcription initiation protein</fullName>
    </submittedName>
</protein>
<evidence type="ECO:0000256" key="1">
    <source>
        <dbReference type="ARBA" id="ARBA00007689"/>
    </source>
</evidence>